<dbReference type="Gene3D" id="1.20.1690.10">
    <property type="entry name" value="V-type ATP synthase subunit C domain"/>
    <property type="match status" value="2"/>
</dbReference>
<dbReference type="PANTHER" id="PTHR38682:SF1">
    <property type="entry name" value="V-TYPE ATP SYNTHASE SUBUNIT C"/>
    <property type="match status" value="1"/>
</dbReference>
<accession>A0A8J6LLW4</accession>
<dbReference type="GO" id="GO:0046961">
    <property type="term" value="F:proton-transporting ATPase activity, rotational mechanism"/>
    <property type="evidence" value="ECO:0007669"/>
    <property type="project" value="InterPro"/>
</dbReference>
<comment type="caution">
    <text evidence="4">The sequence shown here is derived from an EMBL/GenBank/DDBJ whole genome shotgun (WGS) entry which is preliminary data.</text>
</comment>
<reference evidence="4" key="1">
    <citation type="submission" date="2020-06" db="EMBL/GenBank/DDBJ databases">
        <title>Novel chitinolytic bacterium.</title>
        <authorList>
            <person name="Ungkulpasvich U."/>
            <person name="Kosugi A."/>
            <person name="Uke A."/>
        </authorList>
    </citation>
    <scope>NUCLEOTIDE SEQUENCE</scope>
    <source>
        <strain evidence="4">UUS1-1</strain>
    </source>
</reference>
<keyword evidence="5" id="KW-1185">Reference proteome</keyword>
<dbReference type="Pfam" id="PF01992">
    <property type="entry name" value="vATP-synt_AC39"/>
    <property type="match status" value="1"/>
</dbReference>
<dbReference type="Proteomes" id="UP000657177">
    <property type="component" value="Unassembled WGS sequence"/>
</dbReference>
<protein>
    <submittedName>
        <fullName evidence="4">V-type ATPase subunit</fullName>
    </submittedName>
</protein>
<sequence length="314" mass="36192">MAEKDYAYAVGRIRILETKLLPASFFERLLKTASVQETLRLLAETEYPAEALAVDYEEAFEEELEKLYRFLRGLTNDAPELVVFLHRWDVHNLKLLVVAGGHGQPSRLGVIPFAELKRMVADGDYTGLPQELADALRQLPSSSPARAAALDRAYYRYGRRVLAKGPALLRDYWQARRDLLNLLLFLRLRKKGVSVQEFAGFMVEPGLIDHRQWLDYYTEDQPQVTKVLEFTPYRDLGLEEEELRTALPEVERAIDNLLLEMIATAKRIPLGIEPLIGFLLAKEREILNLRLVITGKLNKLPEETIRRRLRNVYF</sequence>
<dbReference type="EMBL" id="JAAKDE010000004">
    <property type="protein sequence ID" value="MBA2132513.1"/>
    <property type="molecule type" value="Genomic_DNA"/>
</dbReference>
<dbReference type="AlphaFoldDB" id="A0A8J6LLW4"/>
<dbReference type="InterPro" id="IPR035067">
    <property type="entry name" value="V-type_ATPase_csu/dsu"/>
</dbReference>
<evidence type="ECO:0000313" key="5">
    <source>
        <dbReference type="Proteomes" id="UP000657177"/>
    </source>
</evidence>
<evidence type="ECO:0000256" key="1">
    <source>
        <dbReference type="ARBA" id="ARBA00006709"/>
    </source>
</evidence>
<proteinExistence type="inferred from homology"/>
<keyword evidence="3" id="KW-0406">Ion transport</keyword>
<organism evidence="4 5">
    <name type="scientific">Capillibacterium thermochitinicola</name>
    <dbReference type="NCBI Taxonomy" id="2699427"/>
    <lineage>
        <taxon>Bacteria</taxon>
        <taxon>Bacillati</taxon>
        <taxon>Bacillota</taxon>
        <taxon>Capillibacterium</taxon>
    </lineage>
</organism>
<dbReference type="RefSeq" id="WP_181338956.1">
    <property type="nucleotide sequence ID" value="NZ_JAAKDE010000004.1"/>
</dbReference>
<dbReference type="InterPro" id="IPR050873">
    <property type="entry name" value="V-ATPase_V0D/AC39_subunit"/>
</dbReference>
<gene>
    <name evidence="4" type="ORF">G5B42_03010</name>
</gene>
<keyword evidence="2" id="KW-0813">Transport</keyword>
<comment type="similarity">
    <text evidence="1">Belongs to the V-ATPase V0D/AC39 subunit family.</text>
</comment>
<evidence type="ECO:0000256" key="2">
    <source>
        <dbReference type="ARBA" id="ARBA00022448"/>
    </source>
</evidence>
<dbReference type="InterPro" id="IPR036079">
    <property type="entry name" value="ATPase_csu/dsu_sf"/>
</dbReference>
<dbReference type="PANTHER" id="PTHR38682">
    <property type="entry name" value="V-TYPE ATP SYNTHASE SUBUNIT C"/>
    <property type="match status" value="1"/>
</dbReference>
<evidence type="ECO:0000256" key="3">
    <source>
        <dbReference type="ARBA" id="ARBA00023065"/>
    </source>
</evidence>
<dbReference type="Gene3D" id="1.10.132.50">
    <property type="entry name" value="ATP synthase (C/AC39) subunit, domain 3"/>
    <property type="match status" value="1"/>
</dbReference>
<name>A0A8J6LLW4_9FIRM</name>
<dbReference type="InterPro" id="IPR002843">
    <property type="entry name" value="ATPase_V0-cplx_csu/dsu"/>
</dbReference>
<evidence type="ECO:0000313" key="4">
    <source>
        <dbReference type="EMBL" id="MBA2132513.1"/>
    </source>
</evidence>
<dbReference type="SUPFAM" id="SSF103486">
    <property type="entry name" value="V-type ATP synthase subunit C"/>
    <property type="match status" value="1"/>
</dbReference>
<dbReference type="InterPro" id="IPR044911">
    <property type="entry name" value="V-type_ATPase_csu/dsu_dom_3"/>
</dbReference>